<name>A0A1I4EGV2_9EURY</name>
<dbReference type="EMBL" id="FOTC01000002">
    <property type="protein sequence ID" value="SFL04459.1"/>
    <property type="molecule type" value="Genomic_DNA"/>
</dbReference>
<gene>
    <name evidence="2" type="ORF">SAMN04487950_2144</name>
</gene>
<dbReference type="AlphaFoldDB" id="A0A1I4EGV2"/>
<dbReference type="Pfam" id="PF20575">
    <property type="entry name" value="HTH_63"/>
    <property type="match status" value="1"/>
</dbReference>
<accession>A0A1I4EGV2</accession>
<proteinExistence type="predicted"/>
<reference evidence="3" key="1">
    <citation type="submission" date="2016-10" db="EMBL/GenBank/DDBJ databases">
        <authorList>
            <person name="Varghese N."/>
            <person name="Submissions S."/>
        </authorList>
    </citation>
    <scope>NUCLEOTIDE SEQUENCE [LARGE SCALE GENOMIC DNA]</scope>
    <source>
        <strain evidence="3">CGMCC 1.7738</strain>
    </source>
</reference>
<dbReference type="RefSeq" id="WP_089869197.1">
    <property type="nucleotide sequence ID" value="NZ_FOTC01000002.1"/>
</dbReference>
<keyword evidence="3" id="KW-1185">Reference proteome</keyword>
<dbReference type="InterPro" id="IPR046783">
    <property type="entry name" value="HTH_63"/>
</dbReference>
<feature type="region of interest" description="Disordered" evidence="1">
    <location>
        <begin position="142"/>
        <end position="169"/>
    </location>
</feature>
<dbReference type="Proteomes" id="UP000199607">
    <property type="component" value="Unassembled WGS sequence"/>
</dbReference>
<evidence type="ECO:0000313" key="2">
    <source>
        <dbReference type="EMBL" id="SFL04459.1"/>
    </source>
</evidence>
<organism evidence="2 3">
    <name type="scientific">Halogranum rubrum</name>
    <dbReference type="NCBI Taxonomy" id="553466"/>
    <lineage>
        <taxon>Archaea</taxon>
        <taxon>Methanobacteriati</taxon>
        <taxon>Methanobacteriota</taxon>
        <taxon>Stenosarchaea group</taxon>
        <taxon>Halobacteria</taxon>
        <taxon>Halobacteriales</taxon>
        <taxon>Haloferacaceae</taxon>
    </lineage>
</organism>
<evidence type="ECO:0000256" key="1">
    <source>
        <dbReference type="SAM" id="MobiDB-lite"/>
    </source>
</evidence>
<sequence>MTQSIGGGTRAELWVNAPGETDYEPLVTHLDQLEATGTVDDYVVYHWGHDLDVSSDRLRCVEDQLARERISAFKQWALEHDCTVTGLGDRVTAGVGRMGPEYTAEHLPPVLLAEYAGDDLELVTPCSTGHEHVVERLQALREREETDAGGETATPSPASSVTTDEAMIDDAATPSLWGRLVRRLR</sequence>
<evidence type="ECO:0000313" key="3">
    <source>
        <dbReference type="Proteomes" id="UP000199607"/>
    </source>
</evidence>
<protein>
    <submittedName>
        <fullName evidence="2">Uncharacterized protein</fullName>
    </submittedName>
</protein>
<feature type="compositionally biased region" description="Low complexity" evidence="1">
    <location>
        <begin position="152"/>
        <end position="163"/>
    </location>
</feature>